<reference evidence="6 7" key="1">
    <citation type="submission" date="2020-02" db="EMBL/GenBank/DDBJ databases">
        <title>Characterization of phylogenetic diversity of novel bifidobacterial species isolated in Czech ZOOs.</title>
        <authorList>
            <person name="Lugli G.A."/>
            <person name="Vera N.B."/>
            <person name="Ventura M."/>
        </authorList>
    </citation>
    <scope>NUCLEOTIDE SEQUENCE [LARGE SCALE GENOMIC DNA]</scope>
    <source>
        <strain evidence="6 7">DSM 109960</strain>
    </source>
</reference>
<evidence type="ECO:0000256" key="4">
    <source>
        <dbReference type="SAM" id="Phobius"/>
    </source>
</evidence>
<keyword evidence="2" id="KW-0732">Signal</keyword>
<dbReference type="CDD" id="cd11614">
    <property type="entry name" value="SAF_CpaB_FlgA_like"/>
    <property type="match status" value="1"/>
</dbReference>
<dbReference type="EMBL" id="JAAIIF010000005">
    <property type="protein sequence ID" value="NMM95512.1"/>
    <property type="molecule type" value="Genomic_DNA"/>
</dbReference>
<evidence type="ECO:0000259" key="5">
    <source>
        <dbReference type="SMART" id="SM00858"/>
    </source>
</evidence>
<evidence type="ECO:0000313" key="7">
    <source>
        <dbReference type="Proteomes" id="UP000529710"/>
    </source>
</evidence>
<name>A0A7Y0ESB0_9BIFI</name>
<keyword evidence="4" id="KW-0812">Transmembrane</keyword>
<proteinExistence type="predicted"/>
<comment type="subcellular location">
    <subcellularLocation>
        <location evidence="1">Periplasm</location>
    </subcellularLocation>
</comment>
<keyword evidence="3" id="KW-0574">Periplasm</keyword>
<dbReference type="Pfam" id="PF13144">
    <property type="entry name" value="ChapFlgA"/>
    <property type="match status" value="1"/>
</dbReference>
<gene>
    <name evidence="6" type="ORF">G1C98_0248</name>
</gene>
<dbReference type="Gene3D" id="3.90.1210.10">
    <property type="entry name" value="Antifreeze-like/N-acetylneuraminic acid synthase C-terminal domain"/>
    <property type="match status" value="1"/>
</dbReference>
<evidence type="ECO:0000256" key="1">
    <source>
        <dbReference type="ARBA" id="ARBA00004418"/>
    </source>
</evidence>
<comment type="caution">
    <text evidence="6">The sequence shown here is derived from an EMBL/GenBank/DDBJ whole genome shotgun (WGS) entry which is preliminary data.</text>
</comment>
<feature type="domain" description="SAF" evidence="5">
    <location>
        <begin position="53"/>
        <end position="115"/>
    </location>
</feature>
<dbReference type="AlphaFoldDB" id="A0A7Y0ESB0"/>
<dbReference type="InterPro" id="IPR013974">
    <property type="entry name" value="SAF"/>
</dbReference>
<accession>A0A7Y0ESB0</accession>
<organism evidence="6 7">
    <name type="scientific">Bifidobacterium erythrocebi</name>
    <dbReference type="NCBI Taxonomy" id="2675325"/>
    <lineage>
        <taxon>Bacteria</taxon>
        <taxon>Bacillati</taxon>
        <taxon>Actinomycetota</taxon>
        <taxon>Actinomycetes</taxon>
        <taxon>Bifidobacteriales</taxon>
        <taxon>Bifidobacteriaceae</taxon>
        <taxon>Bifidobacterium</taxon>
    </lineage>
</organism>
<sequence length="224" mass="22885">MNHTNAPPWSSLTAPTLAARRRRERLARGGTALSLCLALFGFLYTLDAITGTDTIVTATSSIARGATIRHDDVVMTKVPASSITGNALHTIGKAVGSVAQHPIEAGQPLYAGSIGSAPTVKAGDTVLDIAVANSINGLIPGDAVSLVSAVGCKPDAQETQDRENGDGNQAAACTLADHATIMATKAKQGGSGDERDQLTVALNPESAIRVMKAGESGPIVAVHR</sequence>
<keyword evidence="4" id="KW-1133">Transmembrane helix</keyword>
<evidence type="ECO:0000256" key="3">
    <source>
        <dbReference type="ARBA" id="ARBA00022764"/>
    </source>
</evidence>
<dbReference type="Proteomes" id="UP000529710">
    <property type="component" value="Unassembled WGS sequence"/>
</dbReference>
<dbReference type="InterPro" id="IPR039246">
    <property type="entry name" value="Flagellar_FlgA"/>
</dbReference>
<evidence type="ECO:0000313" key="6">
    <source>
        <dbReference type="EMBL" id="NMM95512.1"/>
    </source>
</evidence>
<feature type="transmembrane region" description="Helical" evidence="4">
    <location>
        <begin position="26"/>
        <end position="46"/>
    </location>
</feature>
<protein>
    <submittedName>
        <fullName evidence="6">SAF domain-containing protein</fullName>
    </submittedName>
</protein>
<dbReference type="RefSeq" id="WP_169078513.1">
    <property type="nucleotide sequence ID" value="NZ_JAAIIF010000005.1"/>
</dbReference>
<dbReference type="PANTHER" id="PTHR36307">
    <property type="entry name" value="FLAGELLA BASAL BODY P-RING FORMATION PROTEIN FLGA"/>
    <property type="match status" value="1"/>
</dbReference>
<dbReference type="InterPro" id="IPR017585">
    <property type="entry name" value="SAF_FlgA"/>
</dbReference>
<dbReference type="GO" id="GO:0042597">
    <property type="term" value="C:periplasmic space"/>
    <property type="evidence" value="ECO:0007669"/>
    <property type="project" value="UniProtKB-SubCell"/>
</dbReference>
<keyword evidence="7" id="KW-1185">Reference proteome</keyword>
<dbReference type="GO" id="GO:0044780">
    <property type="term" value="P:bacterial-type flagellum assembly"/>
    <property type="evidence" value="ECO:0007669"/>
    <property type="project" value="InterPro"/>
</dbReference>
<dbReference type="SMART" id="SM00858">
    <property type="entry name" value="SAF"/>
    <property type="match status" value="1"/>
</dbReference>
<evidence type="ECO:0000256" key="2">
    <source>
        <dbReference type="ARBA" id="ARBA00022729"/>
    </source>
</evidence>
<keyword evidence="4" id="KW-0472">Membrane</keyword>
<dbReference type="PANTHER" id="PTHR36307:SF1">
    <property type="entry name" value="FLAGELLA BASAL BODY P-RING FORMATION PROTEIN FLGA"/>
    <property type="match status" value="1"/>
</dbReference>